<dbReference type="EMBL" id="CP104145">
    <property type="protein sequence ID" value="UWU19122.1"/>
    <property type="molecule type" value="Genomic_DNA"/>
</dbReference>
<gene>
    <name evidence="1" type="ORF">N2599_35475</name>
</gene>
<dbReference type="Proteomes" id="UP001060123">
    <property type="component" value="Plasmid pWSM1592_2"/>
</dbReference>
<keyword evidence="1" id="KW-0614">Plasmid</keyword>
<sequence>MKVGFLYRDFGPSLLLAAERFLANLSQHADEATVVLADEEKSSGVVLLLSSSTGLFSRRQPRYAALDQSQESLVVSHRNQLALKSYVWLIPACACVPVN</sequence>
<keyword evidence="2" id="KW-1185">Reference proteome</keyword>
<evidence type="ECO:0000313" key="2">
    <source>
        <dbReference type="Proteomes" id="UP001060123"/>
    </source>
</evidence>
<dbReference type="RefSeq" id="WP_132568514.1">
    <property type="nucleotide sequence ID" value="NZ_CP104145.1"/>
</dbReference>
<reference evidence="1" key="1">
    <citation type="submission" date="2022-09" db="EMBL/GenBank/DDBJ databases">
        <title>Australian commercial rhizobial inoculants.</title>
        <authorList>
            <person name="Kohlmeier M.G."/>
            <person name="O'Hara G.W."/>
            <person name="Colombi E."/>
            <person name="Ramsay J.P."/>
            <person name="Terpolilli J."/>
        </authorList>
    </citation>
    <scope>NUCLEOTIDE SEQUENCE</scope>
    <source>
        <strain evidence="1">WSM1592</strain>
        <plasmid evidence="1">pWSM1592_2</plasmid>
    </source>
</reference>
<name>A0ABY5XYR9_RHISU</name>
<geneLocation type="plasmid" evidence="1 2">
    <name>pWSM1592_2</name>
</geneLocation>
<protein>
    <submittedName>
        <fullName evidence="1">Uncharacterized protein</fullName>
    </submittedName>
</protein>
<evidence type="ECO:0000313" key="1">
    <source>
        <dbReference type="EMBL" id="UWU19122.1"/>
    </source>
</evidence>
<proteinExistence type="predicted"/>
<accession>A0ABY5XYR9</accession>
<organism evidence="1 2">
    <name type="scientific">Rhizobium sullae</name>
    <name type="common">Rhizobium hedysari</name>
    <dbReference type="NCBI Taxonomy" id="50338"/>
    <lineage>
        <taxon>Bacteria</taxon>
        <taxon>Pseudomonadati</taxon>
        <taxon>Pseudomonadota</taxon>
        <taxon>Alphaproteobacteria</taxon>
        <taxon>Hyphomicrobiales</taxon>
        <taxon>Rhizobiaceae</taxon>
        <taxon>Rhizobium/Agrobacterium group</taxon>
        <taxon>Rhizobium</taxon>
    </lineage>
</organism>